<dbReference type="AlphaFoldDB" id="A0A0E4GBL8"/>
<protein>
    <recommendedName>
        <fullName evidence="7">Flavin prenyltransferase UbiX</fullName>
        <ecNumber evidence="7">2.5.1.129</ecNumber>
    </recommendedName>
</protein>
<gene>
    <name evidence="7" type="primary">ubiX</name>
    <name evidence="9" type="ORF">2225</name>
</gene>
<evidence type="ECO:0000256" key="6">
    <source>
        <dbReference type="ARBA" id="ARBA00060793"/>
    </source>
</evidence>
<evidence type="ECO:0000256" key="3">
    <source>
        <dbReference type="ARBA" id="ARBA00022643"/>
    </source>
</evidence>
<evidence type="ECO:0000313" key="10">
    <source>
        <dbReference type="Proteomes" id="UP000045545"/>
    </source>
</evidence>
<dbReference type="GO" id="GO:0016831">
    <property type="term" value="F:carboxy-lyase activity"/>
    <property type="evidence" value="ECO:0007669"/>
    <property type="project" value="TreeGrafter"/>
</dbReference>
<keyword evidence="10" id="KW-1185">Reference proteome</keyword>
<dbReference type="SUPFAM" id="SSF52507">
    <property type="entry name" value="Homo-oligomeric flavin-containing Cys decarboxylases, HFCD"/>
    <property type="match status" value="1"/>
</dbReference>
<dbReference type="OrthoDB" id="9781577at2"/>
<dbReference type="EC" id="2.5.1.129" evidence="7"/>
<evidence type="ECO:0000313" key="9">
    <source>
        <dbReference type="EMBL" id="CFX92905.1"/>
    </source>
</evidence>
<accession>A0A0E4GBL8</accession>
<dbReference type="PANTHER" id="PTHR43374:SF1">
    <property type="entry name" value="FLAVIN PRENYLTRANSFERASE PAD1, MITOCHONDRIAL"/>
    <property type="match status" value="1"/>
</dbReference>
<dbReference type="PANTHER" id="PTHR43374">
    <property type="entry name" value="FLAVIN PRENYLTRANSFERASE"/>
    <property type="match status" value="1"/>
</dbReference>
<evidence type="ECO:0000259" key="8">
    <source>
        <dbReference type="Pfam" id="PF02441"/>
    </source>
</evidence>
<feature type="binding site" evidence="7">
    <location>
        <begin position="96"/>
        <end position="99"/>
    </location>
    <ligand>
        <name>FMN</name>
        <dbReference type="ChEBI" id="CHEBI:58210"/>
    </ligand>
</feature>
<dbReference type="InterPro" id="IPR036551">
    <property type="entry name" value="Flavin_trans-like"/>
</dbReference>
<keyword evidence="1 7" id="KW-0637">Prenyltransferase</keyword>
<dbReference type="EMBL" id="CGIH01000038">
    <property type="protein sequence ID" value="CFX92905.1"/>
    <property type="molecule type" value="Genomic_DNA"/>
</dbReference>
<dbReference type="GO" id="GO:0106141">
    <property type="term" value="F:flavin prenyltransferase activity"/>
    <property type="evidence" value="ECO:0007669"/>
    <property type="project" value="UniProtKB-EC"/>
</dbReference>
<evidence type="ECO:0000256" key="5">
    <source>
        <dbReference type="ARBA" id="ARBA00050612"/>
    </source>
</evidence>
<feature type="binding site" evidence="7">
    <location>
        <position position="131"/>
    </location>
    <ligand>
        <name>FMN</name>
        <dbReference type="ChEBI" id="CHEBI:58210"/>
    </ligand>
</feature>
<comment type="similarity">
    <text evidence="6 7">Belongs to the UbiX/PAD1 family.</text>
</comment>
<dbReference type="NCBIfam" id="NF004685">
    <property type="entry name" value="PRK06029.1"/>
    <property type="match status" value="1"/>
</dbReference>
<feature type="binding site" evidence="7">
    <location>
        <position position="161"/>
    </location>
    <ligand>
        <name>dimethylallyl phosphate</name>
        <dbReference type="ChEBI" id="CHEBI:88052"/>
    </ligand>
</feature>
<evidence type="ECO:0000256" key="1">
    <source>
        <dbReference type="ARBA" id="ARBA00022602"/>
    </source>
</evidence>
<sequence>MNRYIVAITGASGVIYGVSLIKTLLKRGDEIHLVVSDPACLVMQQELGWTLDAPPQISLRHYFSADNLFLYNNADIAAGIASGSFITDGMIIIPCSMSTLASVAMGLSGNLIERAADVMLKEHRPLVIVPRETPLSSIHLRNMLTLSDMGVAVVPAMPAFYYDPESVEEMVAFVVGKVLDVMKIPHEEFRRYK</sequence>
<dbReference type="FunFam" id="3.40.50.1950:FF:000001">
    <property type="entry name" value="Flavin prenyltransferase UbiX"/>
    <property type="match status" value="1"/>
</dbReference>
<dbReference type="InterPro" id="IPR003382">
    <property type="entry name" value="Flavoprotein"/>
</dbReference>
<organism evidence="9 10">
    <name type="scientific">Syntrophomonas zehnderi OL-4</name>
    <dbReference type="NCBI Taxonomy" id="690567"/>
    <lineage>
        <taxon>Bacteria</taxon>
        <taxon>Bacillati</taxon>
        <taxon>Bacillota</taxon>
        <taxon>Clostridia</taxon>
        <taxon>Eubacteriales</taxon>
        <taxon>Syntrophomonadaceae</taxon>
        <taxon>Syntrophomonas</taxon>
    </lineage>
</organism>
<keyword evidence="4 7" id="KW-0808">Transferase</keyword>
<dbReference type="Gene3D" id="3.40.50.1950">
    <property type="entry name" value="Flavin prenyltransferase-like"/>
    <property type="match status" value="1"/>
</dbReference>
<dbReference type="Proteomes" id="UP000045545">
    <property type="component" value="Unassembled WGS sequence"/>
</dbReference>
<dbReference type="RefSeq" id="WP_046498878.1">
    <property type="nucleotide sequence ID" value="NZ_CGIH01000038.1"/>
</dbReference>
<evidence type="ECO:0000256" key="4">
    <source>
        <dbReference type="ARBA" id="ARBA00022679"/>
    </source>
</evidence>
<reference evidence="9 10" key="1">
    <citation type="submission" date="2015-03" db="EMBL/GenBank/DDBJ databases">
        <authorList>
            <person name="Murphy D."/>
        </authorList>
    </citation>
    <scope>NUCLEOTIDE SEQUENCE [LARGE SCALE GENOMIC DNA]</scope>
    <source>
        <strain evidence="9 10">OL-4</strain>
    </source>
</reference>
<feature type="binding site" evidence="7">
    <location>
        <begin position="10"/>
        <end position="12"/>
    </location>
    <ligand>
        <name>FMN</name>
        <dbReference type="ChEBI" id="CHEBI:58210"/>
    </ligand>
</feature>
<dbReference type="InterPro" id="IPR004507">
    <property type="entry name" value="UbiX-like"/>
</dbReference>
<evidence type="ECO:0000256" key="2">
    <source>
        <dbReference type="ARBA" id="ARBA00022630"/>
    </source>
</evidence>
<dbReference type="NCBIfam" id="TIGR00421">
    <property type="entry name" value="ubiX_pad"/>
    <property type="match status" value="1"/>
</dbReference>
<proteinExistence type="inferred from homology"/>
<evidence type="ECO:0000256" key="7">
    <source>
        <dbReference type="HAMAP-Rule" id="MF_01984"/>
    </source>
</evidence>
<dbReference type="STRING" id="690567.2225"/>
<dbReference type="Pfam" id="PF02441">
    <property type="entry name" value="Flavoprotein"/>
    <property type="match status" value="1"/>
</dbReference>
<name>A0A0E4GBL8_9FIRM</name>
<comment type="caution">
    <text evidence="7">Lacks conserved residue(s) required for the propagation of feature annotation.</text>
</comment>
<feature type="binding site" evidence="7">
    <location>
        <position position="36"/>
    </location>
    <ligand>
        <name>FMN</name>
        <dbReference type="ChEBI" id="CHEBI:58210"/>
    </ligand>
</feature>
<feature type="domain" description="Flavoprotein" evidence="8">
    <location>
        <begin position="3"/>
        <end position="181"/>
    </location>
</feature>
<comment type="function">
    <text evidence="7">Flavin prenyltransferase that catalyzes the synthesis of the prenylated FMN cofactor (prenyl-FMN) for 4-hydroxy-3-polyprenylbenzoic acid decarboxylase UbiD. The prenyltransferase is metal-independent and links a dimethylallyl moiety from dimethylallyl monophosphate (DMAP) to the flavin N5 and C6 atoms of FMN.</text>
</comment>
<keyword evidence="2 7" id="KW-0285">Flavoprotein</keyword>
<keyword evidence="3 7" id="KW-0288">FMN</keyword>
<dbReference type="HAMAP" id="MF_01984">
    <property type="entry name" value="ubiX_pad"/>
    <property type="match status" value="1"/>
</dbReference>
<comment type="catalytic activity">
    <reaction evidence="5 7">
        <text>dimethylallyl phosphate + FMNH2 = prenylated FMNH2 + phosphate</text>
        <dbReference type="Rhea" id="RHEA:37743"/>
        <dbReference type="ChEBI" id="CHEBI:43474"/>
        <dbReference type="ChEBI" id="CHEBI:57618"/>
        <dbReference type="ChEBI" id="CHEBI:87467"/>
        <dbReference type="ChEBI" id="CHEBI:88052"/>
        <dbReference type="EC" id="2.5.1.129"/>
    </reaction>
</comment>
<feature type="binding site" evidence="7">
    <location>
        <position position="177"/>
    </location>
    <ligand>
        <name>dimethylallyl phosphate</name>
        <dbReference type="ChEBI" id="CHEBI:88052"/>
    </ligand>
</feature>